<comment type="caution">
    <text evidence="4">The sequence shown here is derived from an EMBL/GenBank/DDBJ whole genome shotgun (WGS) entry which is preliminary data.</text>
</comment>
<dbReference type="SUPFAM" id="SSF81301">
    <property type="entry name" value="Nucleotidyltransferase"/>
    <property type="match status" value="1"/>
</dbReference>
<dbReference type="AlphaFoldDB" id="X1RFS7"/>
<dbReference type="Pfam" id="PF14791">
    <property type="entry name" value="DNA_pol_B_thumb"/>
    <property type="match status" value="1"/>
</dbReference>
<evidence type="ECO:0000256" key="1">
    <source>
        <dbReference type="ARBA" id="ARBA00022679"/>
    </source>
</evidence>
<evidence type="ECO:0000259" key="3">
    <source>
        <dbReference type="Pfam" id="PF14791"/>
    </source>
</evidence>
<dbReference type="InterPro" id="IPR022312">
    <property type="entry name" value="DNA_pol_X"/>
</dbReference>
<dbReference type="InterPro" id="IPR029398">
    <property type="entry name" value="PolB_thumb"/>
</dbReference>
<dbReference type="Gene3D" id="3.30.460.10">
    <property type="entry name" value="Beta Polymerase, domain 2"/>
    <property type="match status" value="1"/>
</dbReference>
<dbReference type="InterPro" id="IPR037160">
    <property type="entry name" value="DNA_Pol_thumb_sf"/>
</dbReference>
<protein>
    <recommendedName>
        <fullName evidence="3">DNA polymerase beta thumb domain-containing protein</fullName>
    </recommendedName>
</protein>
<dbReference type="PRINTS" id="PR00870">
    <property type="entry name" value="DNAPOLXBETA"/>
</dbReference>
<dbReference type="GO" id="GO:0003677">
    <property type="term" value="F:DNA binding"/>
    <property type="evidence" value="ECO:0007669"/>
    <property type="project" value="InterPro"/>
</dbReference>
<accession>X1RFS7</accession>
<dbReference type="PANTHER" id="PTHR11276">
    <property type="entry name" value="DNA POLYMERASE TYPE-X FAMILY MEMBER"/>
    <property type="match status" value="1"/>
</dbReference>
<dbReference type="PRINTS" id="PR00869">
    <property type="entry name" value="DNAPOLX"/>
</dbReference>
<dbReference type="PANTHER" id="PTHR11276:SF28">
    <property type="entry name" value="DNA POLYMERASE LAMBDA"/>
    <property type="match status" value="1"/>
</dbReference>
<keyword evidence="2" id="KW-0548">Nucleotidyltransferase</keyword>
<dbReference type="EMBL" id="BARW01001961">
    <property type="protein sequence ID" value="GAI65861.1"/>
    <property type="molecule type" value="Genomic_DNA"/>
</dbReference>
<reference evidence="4" key="1">
    <citation type="journal article" date="2014" name="Front. Microbiol.">
        <title>High frequency of phylogenetically diverse reductive dehalogenase-homologous genes in deep subseafloor sedimentary metagenomes.</title>
        <authorList>
            <person name="Kawai M."/>
            <person name="Futagami T."/>
            <person name="Toyoda A."/>
            <person name="Takaki Y."/>
            <person name="Nishi S."/>
            <person name="Hori S."/>
            <person name="Arai W."/>
            <person name="Tsubouchi T."/>
            <person name="Morono Y."/>
            <person name="Uchiyama I."/>
            <person name="Ito T."/>
            <person name="Fujiyama A."/>
            <person name="Inagaki F."/>
            <person name="Takami H."/>
        </authorList>
    </citation>
    <scope>NUCLEOTIDE SEQUENCE</scope>
    <source>
        <strain evidence="4">Expedition CK06-06</strain>
    </source>
</reference>
<dbReference type="GO" id="GO:0005634">
    <property type="term" value="C:nucleus"/>
    <property type="evidence" value="ECO:0007669"/>
    <property type="project" value="TreeGrafter"/>
</dbReference>
<keyword evidence="1" id="KW-0808">Transferase</keyword>
<dbReference type="InterPro" id="IPR002008">
    <property type="entry name" value="DNA_pol_X_beta-like"/>
</dbReference>
<proteinExistence type="predicted"/>
<evidence type="ECO:0000256" key="2">
    <source>
        <dbReference type="ARBA" id="ARBA00022695"/>
    </source>
</evidence>
<gene>
    <name evidence="4" type="ORF">S12H4_05795</name>
</gene>
<dbReference type="GO" id="GO:0003887">
    <property type="term" value="F:DNA-directed DNA polymerase activity"/>
    <property type="evidence" value="ECO:0007669"/>
    <property type="project" value="InterPro"/>
</dbReference>
<sequence>MDLERAKAIAEELKRLLEPACDRIEIAGSIRRQKPEVGDIELLCIPRHVAGVDQLDREIGALMIQGILGHRRTRRGSRIYGPKNKLMIHINGIGVDIFSTDEQCWPVALVVRTGGKETNKRIATAALRKRWHFHAYGSGFSTPDGEIVCRSEREVFELVGLPYQEPWERR</sequence>
<dbReference type="Gene3D" id="3.30.210.10">
    <property type="entry name" value="DNA polymerase, thumb domain"/>
    <property type="match status" value="1"/>
</dbReference>
<feature type="domain" description="DNA polymerase beta thumb" evidence="3">
    <location>
        <begin position="108"/>
        <end position="169"/>
    </location>
</feature>
<dbReference type="GO" id="GO:0006303">
    <property type="term" value="P:double-strand break repair via nonhomologous end joining"/>
    <property type="evidence" value="ECO:0007669"/>
    <property type="project" value="TreeGrafter"/>
</dbReference>
<dbReference type="InterPro" id="IPR043519">
    <property type="entry name" value="NT_sf"/>
</dbReference>
<evidence type="ECO:0000313" key="4">
    <source>
        <dbReference type="EMBL" id="GAI65861.1"/>
    </source>
</evidence>
<organism evidence="4">
    <name type="scientific">marine sediment metagenome</name>
    <dbReference type="NCBI Taxonomy" id="412755"/>
    <lineage>
        <taxon>unclassified sequences</taxon>
        <taxon>metagenomes</taxon>
        <taxon>ecological metagenomes</taxon>
    </lineage>
</organism>
<name>X1RFS7_9ZZZZ</name>